<dbReference type="PANTHER" id="PTHR34127:SF1">
    <property type="entry name" value="OS04G0405600 PROTEIN"/>
    <property type="match status" value="1"/>
</dbReference>
<keyword evidence="2" id="KW-1185">Reference proteome</keyword>
<dbReference type="EMBL" id="AE017126">
    <property type="protein sequence ID" value="AAP99820.1"/>
    <property type="molecule type" value="Genomic_DNA"/>
</dbReference>
<dbReference type="AlphaFoldDB" id="Q7VCG4"/>
<evidence type="ECO:0000313" key="2">
    <source>
        <dbReference type="Proteomes" id="UP000001420"/>
    </source>
</evidence>
<keyword evidence="1" id="KW-0378">Hydrolase</keyword>
<dbReference type="ESTHER" id="proma-q7vcg4">
    <property type="family name" value="Duf_1350"/>
</dbReference>
<dbReference type="OrthoDB" id="516598at2"/>
<dbReference type="KEGG" id="pma:Pro_0776"/>
<dbReference type="InterPro" id="IPR010765">
    <property type="entry name" value="DUF1350"/>
</dbReference>
<accession>Q7VCG4</accession>
<dbReference type="Proteomes" id="UP000001420">
    <property type="component" value="Chromosome"/>
</dbReference>
<proteinExistence type="predicted"/>
<gene>
    <name evidence="1" type="ordered locus">Pro_0776</name>
</gene>
<evidence type="ECO:0000313" key="1">
    <source>
        <dbReference type="EMBL" id="AAP99820.1"/>
    </source>
</evidence>
<dbReference type="RefSeq" id="WP_011124928.1">
    <property type="nucleotide sequence ID" value="NC_005042.1"/>
</dbReference>
<dbReference type="PATRIC" id="fig|167539.5.peg.821"/>
<protein>
    <submittedName>
        <fullName evidence="1">Alpha/beta superfamily hydrolase</fullName>
    </submittedName>
</protein>
<dbReference type="GO" id="GO:0016787">
    <property type="term" value="F:hydrolase activity"/>
    <property type="evidence" value="ECO:0007669"/>
    <property type="project" value="UniProtKB-KW"/>
</dbReference>
<organism evidence="1 2">
    <name type="scientific">Prochlorococcus marinus (strain SARG / CCMP1375 / SS120)</name>
    <dbReference type="NCBI Taxonomy" id="167539"/>
    <lineage>
        <taxon>Bacteria</taxon>
        <taxon>Bacillati</taxon>
        <taxon>Cyanobacteriota</taxon>
        <taxon>Cyanophyceae</taxon>
        <taxon>Synechococcales</taxon>
        <taxon>Prochlorococcaceae</taxon>
        <taxon>Prochlorococcus</taxon>
    </lineage>
</organism>
<dbReference type="HOGENOM" id="CLU_047079_1_0_3"/>
<sequence length="243" mass="27559">MNNWRKIDQIWCAWPSKPKALIEMVGGSYIAATPHLSYSKLLGRLLKENFAIHAWSYVPGFDHQAQANQAWKALRKCRIKLESRIGCNNLEPIRIGHSLGCKLHLLAPDGGRKSHSFIGLCFNNYKADKSIPMLGKIKQKLKIQSEFSPSPKETMNLITKNYMQKRNLLIKFNSDNIDQSELLLEHLKARGDDESQLIKCNGNHLTPMNTGIKSILLNQINANSHENNNLEQLIALISKYASQ</sequence>
<dbReference type="EnsemblBacteria" id="AAP99820">
    <property type="protein sequence ID" value="AAP99820"/>
    <property type="gene ID" value="Pro_0776"/>
</dbReference>
<dbReference type="Pfam" id="PF07082">
    <property type="entry name" value="DUF1350"/>
    <property type="match status" value="1"/>
</dbReference>
<reference evidence="1 2" key="1">
    <citation type="journal article" date="2003" name="Proc. Natl. Acad. Sci. U.S.A.">
        <title>Genome sequence of the cyanobacterium Prochlorococcus marinus SS120, a nearly minimal oxyphototrophic genome.</title>
        <authorList>
            <person name="Dufresne A."/>
            <person name="Salanoubat M."/>
            <person name="Partensky F."/>
            <person name="Artiguenave F."/>
            <person name="Axmann I.M."/>
            <person name="Barbe V."/>
            <person name="Duprat S."/>
            <person name="Galperin M.Y."/>
            <person name="Koonin E.V."/>
            <person name="Le Gall F."/>
            <person name="Makarova K.S."/>
            <person name="Ostrowski M."/>
            <person name="Oztas S."/>
            <person name="Robert C."/>
            <person name="Rogozin I.B."/>
            <person name="Scanlan D.J."/>
            <person name="Tandeau de Marsac N."/>
            <person name="Weissenbach J."/>
            <person name="Wincker P."/>
            <person name="Wolf Y.I."/>
            <person name="Hess W.R."/>
        </authorList>
    </citation>
    <scope>NUCLEOTIDE SEQUENCE [LARGE SCALE GENOMIC DNA]</scope>
    <source>
        <strain evidence="2">SARG / CCMP1375 / SS120</strain>
    </source>
</reference>
<name>Q7VCG4_PROMA</name>
<dbReference type="eggNOG" id="COG1073">
    <property type="taxonomic scope" value="Bacteria"/>
</dbReference>
<dbReference type="STRING" id="167539.Pro_0776"/>
<dbReference type="PANTHER" id="PTHR34127">
    <property type="entry name" value="OS04G0405600 PROTEIN"/>
    <property type="match status" value="1"/>
</dbReference>